<dbReference type="PRINTS" id="PR00131">
    <property type="entry name" value="GLHYDRLASE1"/>
</dbReference>
<evidence type="ECO:0000256" key="4">
    <source>
        <dbReference type="RuleBase" id="RU003690"/>
    </source>
</evidence>
<proteinExistence type="inferred from homology"/>
<evidence type="ECO:0000256" key="3">
    <source>
        <dbReference type="ARBA" id="ARBA00023295"/>
    </source>
</evidence>
<dbReference type="InterPro" id="IPR001360">
    <property type="entry name" value="Glyco_hydro_1"/>
</dbReference>
<dbReference type="GO" id="GO:0005975">
    <property type="term" value="P:carbohydrate metabolic process"/>
    <property type="evidence" value="ECO:0007669"/>
    <property type="project" value="InterPro"/>
</dbReference>
<gene>
    <name evidence="5" type="ORF">GSLYS_00022110001</name>
</gene>
<keyword evidence="2" id="KW-0378">Hydrolase</keyword>
<dbReference type="Gene3D" id="3.20.20.80">
    <property type="entry name" value="Glycosidases"/>
    <property type="match status" value="1"/>
</dbReference>
<accession>A0AAV2IQD3</accession>
<dbReference type="GO" id="GO:0008422">
    <property type="term" value="F:beta-glucosidase activity"/>
    <property type="evidence" value="ECO:0007669"/>
    <property type="project" value="TreeGrafter"/>
</dbReference>
<evidence type="ECO:0000313" key="5">
    <source>
        <dbReference type="EMBL" id="CAL1548793.1"/>
    </source>
</evidence>
<evidence type="ECO:0000256" key="2">
    <source>
        <dbReference type="ARBA" id="ARBA00022801"/>
    </source>
</evidence>
<organism evidence="5 6">
    <name type="scientific">Lymnaea stagnalis</name>
    <name type="common">Great pond snail</name>
    <name type="synonym">Helix stagnalis</name>
    <dbReference type="NCBI Taxonomy" id="6523"/>
    <lineage>
        <taxon>Eukaryota</taxon>
        <taxon>Metazoa</taxon>
        <taxon>Spiralia</taxon>
        <taxon>Lophotrochozoa</taxon>
        <taxon>Mollusca</taxon>
        <taxon>Gastropoda</taxon>
        <taxon>Heterobranchia</taxon>
        <taxon>Euthyneura</taxon>
        <taxon>Panpulmonata</taxon>
        <taxon>Hygrophila</taxon>
        <taxon>Lymnaeoidea</taxon>
        <taxon>Lymnaeidae</taxon>
        <taxon>Lymnaea</taxon>
    </lineage>
</organism>
<dbReference type="PANTHER" id="PTHR10353">
    <property type="entry name" value="GLYCOSYL HYDROLASE"/>
    <property type="match status" value="1"/>
</dbReference>
<dbReference type="AlphaFoldDB" id="A0AAV2IQD3"/>
<dbReference type="SUPFAM" id="SSF51445">
    <property type="entry name" value="(Trans)glycosidases"/>
    <property type="match status" value="1"/>
</dbReference>
<dbReference type="PANTHER" id="PTHR10353:SF36">
    <property type="entry name" value="LP05116P"/>
    <property type="match status" value="1"/>
</dbReference>
<reference evidence="5 6" key="1">
    <citation type="submission" date="2024-04" db="EMBL/GenBank/DDBJ databases">
        <authorList>
            <consortium name="Genoscope - CEA"/>
            <person name="William W."/>
        </authorList>
    </citation>
    <scope>NUCLEOTIDE SEQUENCE [LARGE SCALE GENOMIC DNA]</scope>
</reference>
<sequence length="154" mass="17134">LDYYGSLPVGRDVNITETLKLTSRDFPSVRTSDARDLRTLLGVIRRRYGNVSVSVTGNGAWDSSGDVADSFRSSFITSHLDEVLKAVRIDGSNVKAYTYRSLADGFEWSLGYQVKFGLVKVNFTEPGQPRSLRNSAHVFRKIALDNGILRDTVK</sequence>
<keyword evidence="3" id="KW-0326">Glycosidase</keyword>
<dbReference type="InterPro" id="IPR017853">
    <property type="entry name" value="GH"/>
</dbReference>
<dbReference type="Proteomes" id="UP001497497">
    <property type="component" value="Unassembled WGS sequence"/>
</dbReference>
<keyword evidence="6" id="KW-1185">Reference proteome</keyword>
<evidence type="ECO:0000313" key="6">
    <source>
        <dbReference type="Proteomes" id="UP001497497"/>
    </source>
</evidence>
<dbReference type="Pfam" id="PF00232">
    <property type="entry name" value="Glyco_hydro_1"/>
    <property type="match status" value="1"/>
</dbReference>
<dbReference type="EMBL" id="CAXITT010001731">
    <property type="protein sequence ID" value="CAL1548793.1"/>
    <property type="molecule type" value="Genomic_DNA"/>
</dbReference>
<feature type="non-terminal residue" evidence="5">
    <location>
        <position position="1"/>
    </location>
</feature>
<comment type="caution">
    <text evidence="5">The sequence shown here is derived from an EMBL/GenBank/DDBJ whole genome shotgun (WGS) entry which is preliminary data.</text>
</comment>
<protein>
    <submittedName>
        <fullName evidence="5">Uncharacterized protein</fullName>
    </submittedName>
</protein>
<evidence type="ECO:0000256" key="1">
    <source>
        <dbReference type="ARBA" id="ARBA00010838"/>
    </source>
</evidence>
<name>A0AAV2IQD3_LYMST</name>
<comment type="similarity">
    <text evidence="1 4">Belongs to the glycosyl hydrolase 1 family.</text>
</comment>